<gene>
    <name evidence="3" type="ORF">MYCIT1_LOCUS23625</name>
</gene>
<keyword evidence="2" id="KW-0812">Transmembrane</keyword>
<protein>
    <recommendedName>
        <fullName evidence="5">Pali-domain-containing protein</fullName>
    </recommendedName>
</protein>
<evidence type="ECO:0000256" key="2">
    <source>
        <dbReference type="SAM" id="Phobius"/>
    </source>
</evidence>
<dbReference type="AlphaFoldDB" id="A0AAD2HIV8"/>
<dbReference type="InterPro" id="IPR009571">
    <property type="entry name" value="SUR7/Rim9-like_fungi"/>
</dbReference>
<evidence type="ECO:0000313" key="3">
    <source>
        <dbReference type="EMBL" id="CAK5275704.1"/>
    </source>
</evidence>
<dbReference type="GO" id="GO:0035838">
    <property type="term" value="C:growing cell tip"/>
    <property type="evidence" value="ECO:0007669"/>
    <property type="project" value="TreeGrafter"/>
</dbReference>
<evidence type="ECO:0000313" key="4">
    <source>
        <dbReference type="Proteomes" id="UP001295794"/>
    </source>
</evidence>
<feature type="region of interest" description="Disordered" evidence="1">
    <location>
        <begin position="505"/>
        <end position="562"/>
    </location>
</feature>
<dbReference type="GO" id="GO:0032153">
    <property type="term" value="C:cell division site"/>
    <property type="evidence" value="ECO:0007669"/>
    <property type="project" value="TreeGrafter"/>
</dbReference>
<keyword evidence="2" id="KW-1133">Transmembrane helix</keyword>
<feature type="non-terminal residue" evidence="3">
    <location>
        <position position="562"/>
    </location>
</feature>
<feature type="transmembrane region" description="Helical" evidence="2">
    <location>
        <begin position="47"/>
        <end position="66"/>
    </location>
</feature>
<feature type="compositionally biased region" description="Polar residues" evidence="1">
    <location>
        <begin position="355"/>
        <end position="373"/>
    </location>
</feature>
<dbReference type="PANTHER" id="PTHR28013:SF4">
    <property type="entry name" value="MARVEL DOMAIN-CONTAINING PROTEIN"/>
    <property type="match status" value="1"/>
</dbReference>
<keyword evidence="2" id="KW-0472">Membrane</keyword>
<organism evidence="3 4">
    <name type="scientific">Mycena citricolor</name>
    <dbReference type="NCBI Taxonomy" id="2018698"/>
    <lineage>
        <taxon>Eukaryota</taxon>
        <taxon>Fungi</taxon>
        <taxon>Dikarya</taxon>
        <taxon>Basidiomycota</taxon>
        <taxon>Agaricomycotina</taxon>
        <taxon>Agaricomycetes</taxon>
        <taxon>Agaricomycetidae</taxon>
        <taxon>Agaricales</taxon>
        <taxon>Marasmiineae</taxon>
        <taxon>Mycenaceae</taxon>
        <taxon>Mycena</taxon>
    </lineage>
</organism>
<feature type="transmembrane region" description="Helical" evidence="2">
    <location>
        <begin position="170"/>
        <end position="193"/>
    </location>
</feature>
<evidence type="ECO:0000256" key="1">
    <source>
        <dbReference type="SAM" id="MobiDB-lite"/>
    </source>
</evidence>
<feature type="transmembrane region" description="Helical" evidence="2">
    <location>
        <begin position="136"/>
        <end position="158"/>
    </location>
</feature>
<comment type="caution">
    <text evidence="3">The sequence shown here is derived from an EMBL/GenBank/DDBJ whole genome shotgun (WGS) entry which is preliminary data.</text>
</comment>
<dbReference type="GO" id="GO:0005886">
    <property type="term" value="C:plasma membrane"/>
    <property type="evidence" value="ECO:0007669"/>
    <property type="project" value="InterPro"/>
</dbReference>
<reference evidence="3" key="1">
    <citation type="submission" date="2023-11" db="EMBL/GenBank/DDBJ databases">
        <authorList>
            <person name="De Vega J J."/>
            <person name="De Vega J J."/>
        </authorList>
    </citation>
    <scope>NUCLEOTIDE SEQUENCE</scope>
</reference>
<dbReference type="Pfam" id="PF06687">
    <property type="entry name" value="SUR7"/>
    <property type="match status" value="1"/>
</dbReference>
<dbReference type="Proteomes" id="UP001295794">
    <property type="component" value="Unassembled WGS sequence"/>
</dbReference>
<keyword evidence="4" id="KW-1185">Reference proteome</keyword>
<feature type="transmembrane region" description="Helical" evidence="2">
    <location>
        <begin position="205"/>
        <end position="228"/>
    </location>
</feature>
<name>A0AAD2HIV8_9AGAR</name>
<dbReference type="PANTHER" id="PTHR28013">
    <property type="entry name" value="PROTEIN DCV1-RELATED"/>
    <property type="match status" value="1"/>
</dbReference>
<feature type="region of interest" description="Disordered" evidence="1">
    <location>
        <begin position="355"/>
        <end position="418"/>
    </location>
</feature>
<evidence type="ECO:0008006" key="5">
    <source>
        <dbReference type="Google" id="ProtNLM"/>
    </source>
</evidence>
<proteinExistence type="predicted"/>
<sequence>FGAGNRPFLSLQTSFFACFHTQGQRCPFLDFRSSGMGFIRPATPGFLLTAAAAGCLAVVSFCVPYLKSVYFMKATINQGGITGAITFGTLGYCLDLNGVTTCSKPAVGYELDINSLVGNNLPVSIPKVVVKWLTDVLILHVAALILAVAAALFGLLAHVREMSMTCCSTFLSGLAATVALVAFIFDLALFFVAKARINAIGSASIGSAVWLTLAAWVLLFFSGCFYTIGRCCVSNRKRSDWNNKQDPPPPGAGADHEQMRLDAVKAEADRKARQKMTEGGLPAFYESQPLTSTAYDDGNAVYSDKPHTPGGYVPGNPGERAVDGYYDNAGVGAYQNHNNLGAGPSAAVAGAYTNANTNTDENNRYPPSQHRQPSTYAASTYSHSAPQTYPAQQYAAYGNGTPPVQPPMPQSNPYLDPYAGQTNPYLGVAGHASRGTSYHSAVSHQNEYSQYDPYEQSGQANYRTPDAYVASQYPPSSSQPYTPHVTTPPTVDGYGANVVPPLDTQAGYFASGSHSAAPTSPKGPRSHRQSSLQVMNVVDEDSPPGYEPGASEPIPGAWGRKN</sequence>
<feature type="compositionally biased region" description="Low complexity" evidence="1">
    <location>
        <begin position="374"/>
        <end position="397"/>
    </location>
</feature>
<dbReference type="InterPro" id="IPR051380">
    <property type="entry name" value="pH-response_reg_palI/RIM9"/>
</dbReference>
<feature type="region of interest" description="Disordered" evidence="1">
    <location>
        <begin position="295"/>
        <end position="319"/>
    </location>
</feature>
<accession>A0AAD2HIV8</accession>
<dbReference type="EMBL" id="CAVNYO010000405">
    <property type="protein sequence ID" value="CAK5275704.1"/>
    <property type="molecule type" value="Genomic_DNA"/>
</dbReference>